<feature type="domain" description="Type I restriction modification DNA specificity" evidence="4">
    <location>
        <begin position="216"/>
        <end position="386"/>
    </location>
</feature>
<dbReference type="GO" id="GO:0003677">
    <property type="term" value="F:DNA binding"/>
    <property type="evidence" value="ECO:0007669"/>
    <property type="project" value="UniProtKB-KW"/>
</dbReference>
<feature type="domain" description="Type I restriction modification DNA specificity" evidence="4">
    <location>
        <begin position="17"/>
        <end position="188"/>
    </location>
</feature>
<dbReference type="EMBL" id="CP021392">
    <property type="protein sequence ID" value="AUD81196.1"/>
    <property type="molecule type" value="Genomic_DNA"/>
</dbReference>
<keyword evidence="5" id="KW-0255">Endonuclease</keyword>
<dbReference type="RefSeq" id="WP_106629943.1">
    <property type="nucleotide sequence ID" value="NZ_CP021392.1"/>
</dbReference>
<evidence type="ECO:0000256" key="1">
    <source>
        <dbReference type="ARBA" id="ARBA00010923"/>
    </source>
</evidence>
<dbReference type="Pfam" id="PF01420">
    <property type="entry name" value="Methylase_S"/>
    <property type="match status" value="2"/>
</dbReference>
<name>A0AAN1M2T1_BIFBR</name>
<keyword evidence="5" id="KW-0378">Hydrolase</keyword>
<dbReference type="InterPro" id="IPR044946">
    <property type="entry name" value="Restrct_endonuc_typeI_TRD_sf"/>
</dbReference>
<gene>
    <name evidence="5" type="ORF">NRBB51_1105</name>
</gene>
<dbReference type="InterPro" id="IPR052021">
    <property type="entry name" value="Type-I_RS_S_subunit"/>
</dbReference>
<sequence length="397" mass="44939">MNEIQNTPELRFEGFTEPWEQQKLRDIAESYSGGTPTSGNTEYYGGDIPFIRSAEISSDTTELSISRKGYESSAARMVKPGDVLYALYGATSGEVAISKMSGAINQAILAILPSPMCDAFFLAAWLRRQKDEIVATYLQGGQGNLSATIVKGLDVPVPVIEEQRCIGTLFSRLDSLIALYQRKYERLQHMKQALLLKMFPKPGEQVPELRFDGFTEPWKEYRLGDLGEVAMCKRIYKDQTSDSGDVPFFKIGTFGGKPDAYISNELFEEYRSKFPFPDAGDVLISAAGTIGRTVVYNGERAYYQDSNIVWLKHGDEINNLFFLQFLKVKDWKNLEGSTLKRLYNKDILETPIALPETAEQNAVGSFFRDIDSLITLHQRKYERLKRLKQALLRKMFV</sequence>
<evidence type="ECO:0000259" key="4">
    <source>
        <dbReference type="Pfam" id="PF01420"/>
    </source>
</evidence>
<dbReference type="GO" id="GO:0009307">
    <property type="term" value="P:DNA restriction-modification system"/>
    <property type="evidence" value="ECO:0007669"/>
    <property type="project" value="UniProtKB-KW"/>
</dbReference>
<organism evidence="5 6">
    <name type="scientific">Bifidobacterium breve</name>
    <dbReference type="NCBI Taxonomy" id="1685"/>
    <lineage>
        <taxon>Bacteria</taxon>
        <taxon>Bacillati</taxon>
        <taxon>Actinomycetota</taxon>
        <taxon>Actinomycetes</taxon>
        <taxon>Bifidobacteriales</taxon>
        <taxon>Bifidobacteriaceae</taxon>
        <taxon>Bifidobacterium</taxon>
    </lineage>
</organism>
<dbReference type="InterPro" id="IPR000055">
    <property type="entry name" value="Restrct_endonuc_typeI_TRD"/>
</dbReference>
<evidence type="ECO:0000256" key="2">
    <source>
        <dbReference type="ARBA" id="ARBA00022747"/>
    </source>
</evidence>
<dbReference type="Proteomes" id="UP000232609">
    <property type="component" value="Chromosome"/>
</dbReference>
<keyword evidence="2" id="KW-0680">Restriction system</keyword>
<protein>
    <submittedName>
        <fullName evidence="5">Restriction endonuclease S subunit</fullName>
    </submittedName>
</protein>
<dbReference type="REBASE" id="186902">
    <property type="entry name" value="S.Bbr51ORF1104P"/>
</dbReference>
<evidence type="ECO:0000256" key="3">
    <source>
        <dbReference type="ARBA" id="ARBA00023125"/>
    </source>
</evidence>
<comment type="similarity">
    <text evidence="1">Belongs to the type-I restriction system S methylase family.</text>
</comment>
<dbReference type="CDD" id="cd17515">
    <property type="entry name" value="RMtype1_S_MjaORF132P_Sau1132ORF3780P-TRD1-CR1_like"/>
    <property type="match status" value="1"/>
</dbReference>
<evidence type="ECO:0000313" key="5">
    <source>
        <dbReference type="EMBL" id="AUD81196.1"/>
    </source>
</evidence>
<dbReference type="SUPFAM" id="SSF116734">
    <property type="entry name" value="DNA methylase specificity domain"/>
    <property type="match status" value="2"/>
</dbReference>
<proteinExistence type="inferred from homology"/>
<dbReference type="GO" id="GO:0004519">
    <property type="term" value="F:endonuclease activity"/>
    <property type="evidence" value="ECO:0007669"/>
    <property type="project" value="UniProtKB-KW"/>
</dbReference>
<dbReference type="CDD" id="cd17292">
    <property type="entry name" value="RMtype1_S_LlaA17I_TRD2-CR2_like"/>
    <property type="match status" value="1"/>
</dbReference>
<evidence type="ECO:0000313" key="6">
    <source>
        <dbReference type="Proteomes" id="UP000232609"/>
    </source>
</evidence>
<dbReference type="Gene3D" id="3.90.220.20">
    <property type="entry name" value="DNA methylase specificity domains"/>
    <property type="match status" value="2"/>
</dbReference>
<keyword evidence="5" id="KW-0540">Nuclease</keyword>
<accession>A0AAN1M2T1</accession>
<dbReference type="PANTHER" id="PTHR30408">
    <property type="entry name" value="TYPE-1 RESTRICTION ENZYME ECOKI SPECIFICITY PROTEIN"/>
    <property type="match status" value="1"/>
</dbReference>
<keyword evidence="3" id="KW-0238">DNA-binding</keyword>
<reference evidence="5 6" key="1">
    <citation type="submission" date="2017-05" db="EMBL/GenBank/DDBJ databases">
        <title>Comparative genomics and methylome analysis of the gut commensal Bifidobacterium breve.</title>
        <authorList>
            <person name="Bottacini F."/>
            <person name="Morrissey R."/>
            <person name="Roberts R.J."/>
            <person name="James K."/>
            <person name="van Breen J."/>
            <person name="Egan M."/>
            <person name="Lambert J."/>
            <person name="van Limpt K."/>
            <person name="Stanton C."/>
            <person name="Knol J."/>
            <person name="O' Connell Motherway M."/>
            <person name="van Sinderen D."/>
        </authorList>
    </citation>
    <scope>NUCLEOTIDE SEQUENCE [LARGE SCALE GENOMIC DNA]</scope>
    <source>
        <strain evidence="5 6">NRBB51</strain>
    </source>
</reference>
<dbReference type="AlphaFoldDB" id="A0AAN1M2T1"/>
<dbReference type="PANTHER" id="PTHR30408:SF12">
    <property type="entry name" value="TYPE I RESTRICTION ENZYME MJAVIII SPECIFICITY SUBUNIT"/>
    <property type="match status" value="1"/>
</dbReference>
<dbReference type="Gene3D" id="1.10.287.1120">
    <property type="entry name" value="Bipartite methylase S protein"/>
    <property type="match status" value="1"/>
</dbReference>